<keyword evidence="2" id="KW-0812">Transmembrane</keyword>
<name>A0A5S9Q2E7_9GAMM</name>
<protein>
    <recommendedName>
        <fullName evidence="5">DUF2730 domain-containing protein</fullName>
    </recommendedName>
</protein>
<evidence type="ECO:0000256" key="2">
    <source>
        <dbReference type="SAM" id="Phobius"/>
    </source>
</evidence>
<dbReference type="Proteomes" id="UP000434580">
    <property type="component" value="Unassembled WGS sequence"/>
</dbReference>
<dbReference type="OrthoDB" id="7065431at2"/>
<proteinExistence type="predicted"/>
<reference evidence="3 4" key="1">
    <citation type="submission" date="2019-11" db="EMBL/GenBank/DDBJ databases">
        <authorList>
            <person name="Holert J."/>
        </authorList>
    </citation>
    <scope>NUCLEOTIDE SEQUENCE [LARGE SCALE GENOMIC DNA]</scope>
    <source>
        <strain evidence="3">BC5_2</strain>
    </source>
</reference>
<feature type="coiled-coil region" evidence="1">
    <location>
        <begin position="39"/>
        <end position="66"/>
    </location>
</feature>
<evidence type="ECO:0000313" key="4">
    <source>
        <dbReference type="Proteomes" id="UP000434580"/>
    </source>
</evidence>
<organism evidence="3 4">
    <name type="scientific">BD1-7 clade bacterium</name>
    <dbReference type="NCBI Taxonomy" id="2029982"/>
    <lineage>
        <taxon>Bacteria</taxon>
        <taxon>Pseudomonadati</taxon>
        <taxon>Pseudomonadota</taxon>
        <taxon>Gammaproteobacteria</taxon>
        <taxon>Cellvibrionales</taxon>
        <taxon>Spongiibacteraceae</taxon>
        <taxon>BD1-7 clade</taxon>
    </lineage>
</organism>
<dbReference type="InterPro" id="IPR020269">
    <property type="entry name" value="Phage_Mu_Releasin"/>
</dbReference>
<keyword evidence="1" id="KW-0175">Coiled coil</keyword>
<dbReference type="Pfam" id="PF10805">
    <property type="entry name" value="DUF2730"/>
    <property type="match status" value="1"/>
</dbReference>
<feature type="transmembrane region" description="Helical" evidence="2">
    <location>
        <begin position="12"/>
        <end position="31"/>
    </location>
</feature>
<accession>A0A5S9Q2E7</accession>
<dbReference type="EMBL" id="CACSII010000016">
    <property type="protein sequence ID" value="CAA0111640.1"/>
    <property type="molecule type" value="Genomic_DNA"/>
</dbReference>
<keyword evidence="2" id="KW-0472">Membrane</keyword>
<keyword evidence="2" id="KW-1133">Transmembrane helix</keyword>
<sequence length="117" mass="13652">MFESLDYKAAAFWFSVFQFLYMVAMTVWVWNANRHNASKQMIEDKNTALANQLSQHNNRLTQVERDLQHLPDHEDMSVIHTRINDSAQSLEAVRGELKQINNTMQLMHSYLLNGGKQ</sequence>
<evidence type="ECO:0000313" key="3">
    <source>
        <dbReference type="EMBL" id="CAA0111640.1"/>
    </source>
</evidence>
<evidence type="ECO:0008006" key="5">
    <source>
        <dbReference type="Google" id="ProtNLM"/>
    </source>
</evidence>
<dbReference type="AlphaFoldDB" id="A0A5S9Q2E7"/>
<gene>
    <name evidence="3" type="ORF">DPBNPPHM_01506</name>
</gene>
<evidence type="ECO:0000256" key="1">
    <source>
        <dbReference type="SAM" id="Coils"/>
    </source>
</evidence>